<comment type="caution">
    <text evidence="1">The sequence shown here is derived from an EMBL/GenBank/DDBJ whole genome shotgun (WGS) entry which is preliminary data.</text>
</comment>
<proteinExistence type="predicted"/>
<evidence type="ECO:0008006" key="3">
    <source>
        <dbReference type="Google" id="ProtNLM"/>
    </source>
</evidence>
<accession>A0ABU7YUK4</accession>
<reference evidence="1 2" key="1">
    <citation type="journal article" date="2016" name="Int. J. Syst. Evol. Microbiol.">
        <title>Lysobacter erysipheiresistens sp. nov., an antagonist of powdery mildew, isolated from tobacco-cultivated soil.</title>
        <authorList>
            <person name="Xie B."/>
            <person name="Li T."/>
            <person name="Lin X."/>
            <person name="Wang C.J."/>
            <person name="Chen Y.J."/>
            <person name="Liu W.J."/>
            <person name="Zhao Z.W."/>
        </authorList>
    </citation>
    <scope>NUCLEOTIDE SEQUENCE [LARGE SCALE GENOMIC DNA]</scope>
    <source>
        <strain evidence="1 2">RS-LYSO-3</strain>
    </source>
</reference>
<dbReference type="EMBL" id="JAXGFP010000001">
    <property type="protein sequence ID" value="MEG3182601.1"/>
    <property type="molecule type" value="Genomic_DNA"/>
</dbReference>
<name>A0ABU7YUK4_9GAMM</name>
<dbReference type="RefSeq" id="WP_332613867.1">
    <property type="nucleotide sequence ID" value="NZ_JAXGFP010000001.1"/>
</dbReference>
<keyword evidence="2" id="KW-1185">Reference proteome</keyword>
<sequence length="595" mass="67346">MKFRSLKKWDDPSNNAPLVYFAQLMEELSYDKTPSTYKPSVMHTALLGIELSETIDNVENGIIRAPNIDHVAGEFCSSLSKHPIADKLLNVPSGLLIGSLKNKAGSTGSKQLTVDLVVNQLRSSAYRRACEETVIEQIESAQCSYDILRAATRNYVTTLLSLGYSSKYIHEIVLKNFHYDKNRIGQAKAALKAFFEVFDNQTKKYTLVFKADKIFLTVAEALKELRIEISREPPGDIDLSAHVNFLRTEPTHVYATLRDIPAKEPYAARQNGERIMRVAATFLTLFHHRDRPTWLSDAIVHFGDAAISRLHPRGMNAMHKGADLPPEVAARKMKDFLEKFSLHEEAFHKFMRSAQLHALAAGSSSDENQLLNLWIAIESLIPAETKSSQEATIEHIVNSLLPVLSYDYFERLVNHLVKDLLHWDKPFVLSQFKGIPGKTFTERLLRIMGLPDHATQYDSLISRCRDFALLEKRIDYLKSISASPSALSSLLDGHEERVSWQIRRIYRTRNIIVHSGETPSHTNVLIELAHEYLDNVLNLLTKLASRPSQISTVAEGFTLAQLHYQDYKNSLSQKNFVLSAGTIVPTMFMRKSLRT</sequence>
<organism evidence="1 2">
    <name type="scientific">Novilysobacter erysipheiresistens</name>
    <dbReference type="NCBI Taxonomy" id="1749332"/>
    <lineage>
        <taxon>Bacteria</taxon>
        <taxon>Pseudomonadati</taxon>
        <taxon>Pseudomonadota</taxon>
        <taxon>Gammaproteobacteria</taxon>
        <taxon>Lysobacterales</taxon>
        <taxon>Lysobacteraceae</taxon>
        <taxon>Novilysobacter</taxon>
    </lineage>
</organism>
<dbReference type="Proteomes" id="UP001355056">
    <property type="component" value="Unassembled WGS sequence"/>
</dbReference>
<evidence type="ECO:0000313" key="1">
    <source>
        <dbReference type="EMBL" id="MEG3182601.1"/>
    </source>
</evidence>
<evidence type="ECO:0000313" key="2">
    <source>
        <dbReference type="Proteomes" id="UP001355056"/>
    </source>
</evidence>
<gene>
    <name evidence="1" type="ORF">SNE34_01045</name>
</gene>
<protein>
    <recommendedName>
        <fullName evidence="3">Apea-like HEPN domain-containing protein</fullName>
    </recommendedName>
</protein>